<dbReference type="AlphaFoldDB" id="A0A830BVD0"/>
<evidence type="ECO:0000313" key="8">
    <source>
        <dbReference type="Proteomes" id="UP000653305"/>
    </source>
</evidence>
<dbReference type="GO" id="GO:0005739">
    <property type="term" value="C:mitochondrion"/>
    <property type="evidence" value="ECO:0007669"/>
    <property type="project" value="TreeGrafter"/>
</dbReference>
<sequence length="150" mass="16597">MGPTGCGKSKLSVNLAFRFFPSSELINSNKIQIYRDLDITRNKTPPSDRKNVPHHLLGDFHPTEFHPEFTAADFRSTASAPSPRSSPAKKCPSSLAGLTRTSTRCWRRSSTTTSLRSSSASRRRSPTRPHSTRSSGTADTLSKSTCRRRC</sequence>
<dbReference type="EMBL" id="BMAC01000167">
    <property type="protein sequence ID" value="GFP88334.1"/>
    <property type="molecule type" value="Genomic_DNA"/>
</dbReference>
<evidence type="ECO:0000256" key="4">
    <source>
        <dbReference type="ARBA" id="ARBA00022741"/>
    </source>
</evidence>
<evidence type="ECO:0000256" key="6">
    <source>
        <dbReference type="SAM" id="MobiDB-lite"/>
    </source>
</evidence>
<dbReference type="InterPro" id="IPR027417">
    <property type="entry name" value="P-loop_NTPase"/>
</dbReference>
<gene>
    <name evidence="7" type="ORF">PHJA_000977100</name>
</gene>
<dbReference type="GO" id="GO:0005524">
    <property type="term" value="F:ATP binding"/>
    <property type="evidence" value="ECO:0007669"/>
    <property type="project" value="UniProtKB-KW"/>
</dbReference>
<keyword evidence="3" id="KW-0203">Cytokinin biosynthesis</keyword>
<organism evidence="7 8">
    <name type="scientific">Phtheirospermum japonicum</name>
    <dbReference type="NCBI Taxonomy" id="374723"/>
    <lineage>
        <taxon>Eukaryota</taxon>
        <taxon>Viridiplantae</taxon>
        <taxon>Streptophyta</taxon>
        <taxon>Embryophyta</taxon>
        <taxon>Tracheophyta</taxon>
        <taxon>Spermatophyta</taxon>
        <taxon>Magnoliopsida</taxon>
        <taxon>eudicotyledons</taxon>
        <taxon>Gunneridae</taxon>
        <taxon>Pentapetalae</taxon>
        <taxon>asterids</taxon>
        <taxon>lamiids</taxon>
        <taxon>Lamiales</taxon>
        <taxon>Orobanchaceae</taxon>
        <taxon>Orobanchaceae incertae sedis</taxon>
        <taxon>Phtheirospermum</taxon>
    </lineage>
</organism>
<accession>A0A830BVD0</accession>
<dbReference type="Pfam" id="PF01715">
    <property type="entry name" value="IPPT"/>
    <property type="match status" value="1"/>
</dbReference>
<protein>
    <submittedName>
        <fullName evidence="7">Adenylate isopentenyltransferase 1 chloroplastic</fullName>
    </submittedName>
</protein>
<dbReference type="InterPro" id="IPR039657">
    <property type="entry name" value="Dimethylallyltransferase"/>
</dbReference>
<evidence type="ECO:0000256" key="2">
    <source>
        <dbReference type="ARBA" id="ARBA00022679"/>
    </source>
</evidence>
<feature type="compositionally biased region" description="Basic residues" evidence="6">
    <location>
        <begin position="121"/>
        <end position="131"/>
    </location>
</feature>
<keyword evidence="8" id="KW-1185">Reference proteome</keyword>
<dbReference type="Gene3D" id="3.40.50.300">
    <property type="entry name" value="P-loop containing nucleotide triphosphate hydrolases"/>
    <property type="match status" value="1"/>
</dbReference>
<comment type="similarity">
    <text evidence="1">Belongs to the IPP transferase family.</text>
</comment>
<reference evidence="7" key="1">
    <citation type="submission" date="2020-07" db="EMBL/GenBank/DDBJ databases">
        <title>Ethylene signaling mediates host invasion by parasitic plants.</title>
        <authorList>
            <person name="Yoshida S."/>
        </authorList>
    </citation>
    <scope>NUCLEOTIDE SEQUENCE</scope>
    <source>
        <strain evidence="7">Okayama</strain>
    </source>
</reference>
<evidence type="ECO:0000313" key="7">
    <source>
        <dbReference type="EMBL" id="GFP88334.1"/>
    </source>
</evidence>
<feature type="region of interest" description="Disordered" evidence="6">
    <location>
        <begin position="40"/>
        <end position="150"/>
    </location>
</feature>
<evidence type="ECO:0000256" key="3">
    <source>
        <dbReference type="ARBA" id="ARBA00022712"/>
    </source>
</evidence>
<keyword evidence="5" id="KW-0067">ATP-binding</keyword>
<proteinExistence type="inferred from homology"/>
<evidence type="ECO:0000256" key="5">
    <source>
        <dbReference type="ARBA" id="ARBA00022840"/>
    </source>
</evidence>
<dbReference type="GO" id="GO:0009824">
    <property type="term" value="F:AMP dimethylallyltransferase activity"/>
    <property type="evidence" value="ECO:0007669"/>
    <property type="project" value="TreeGrafter"/>
</dbReference>
<feature type="compositionally biased region" description="Low complexity" evidence="6">
    <location>
        <begin position="75"/>
        <end position="120"/>
    </location>
</feature>
<dbReference type="Proteomes" id="UP000653305">
    <property type="component" value="Unassembled WGS sequence"/>
</dbReference>
<dbReference type="GO" id="GO:0009691">
    <property type="term" value="P:cytokinin biosynthetic process"/>
    <property type="evidence" value="ECO:0007669"/>
    <property type="project" value="UniProtKB-KW"/>
</dbReference>
<dbReference type="GO" id="GO:0006400">
    <property type="term" value="P:tRNA modification"/>
    <property type="evidence" value="ECO:0007669"/>
    <property type="project" value="TreeGrafter"/>
</dbReference>
<keyword evidence="4" id="KW-0547">Nucleotide-binding</keyword>
<name>A0A830BVD0_9LAMI</name>
<keyword evidence="2 7" id="KW-0808">Transferase</keyword>
<comment type="caution">
    <text evidence="7">The sequence shown here is derived from an EMBL/GenBank/DDBJ whole genome shotgun (WGS) entry which is preliminary data.</text>
</comment>
<dbReference type="OrthoDB" id="775260at2759"/>
<evidence type="ECO:0000256" key="1">
    <source>
        <dbReference type="ARBA" id="ARBA00005842"/>
    </source>
</evidence>
<dbReference type="PANTHER" id="PTHR11088">
    <property type="entry name" value="TRNA DIMETHYLALLYLTRANSFERASE"/>
    <property type="match status" value="1"/>
</dbReference>
<dbReference type="GO" id="GO:0052381">
    <property type="term" value="F:tRNA dimethylallyltransferase activity"/>
    <property type="evidence" value="ECO:0007669"/>
    <property type="project" value="TreeGrafter"/>
</dbReference>
<dbReference type="PANTHER" id="PTHR11088:SF86">
    <property type="entry name" value="ADENYLATE ISOPENTENYLTRANSFERASE 4-RELATED"/>
    <property type="match status" value="1"/>
</dbReference>
<feature type="compositionally biased region" description="Basic and acidic residues" evidence="6">
    <location>
        <begin position="40"/>
        <end position="67"/>
    </location>
</feature>